<dbReference type="PANTHER" id="PTHR22967:SF57">
    <property type="entry name" value="AUXILIN, ISOFORM A-RELATED"/>
    <property type="match status" value="1"/>
</dbReference>
<keyword evidence="5 11" id="KW-0418">Kinase</keyword>
<evidence type="ECO:0000256" key="7">
    <source>
        <dbReference type="ARBA" id="ARBA00047899"/>
    </source>
</evidence>
<dbReference type="PROSITE" id="PS00108">
    <property type="entry name" value="PROTEIN_KINASE_ST"/>
    <property type="match status" value="1"/>
</dbReference>
<dbReference type="Proteomes" id="UP001651158">
    <property type="component" value="Unassembled WGS sequence"/>
</dbReference>
<protein>
    <recommendedName>
        <fullName evidence="1">non-specific serine/threonine protein kinase</fullName>
        <ecNumber evidence="1">2.7.11.1</ecNumber>
    </recommendedName>
</protein>
<proteinExistence type="predicted"/>
<evidence type="ECO:0000313" key="12">
    <source>
        <dbReference type="Proteomes" id="UP001651158"/>
    </source>
</evidence>
<comment type="catalytic activity">
    <reaction evidence="8">
        <text>L-seryl-[protein] + ATP = O-phospho-L-seryl-[protein] + ADP + H(+)</text>
        <dbReference type="Rhea" id="RHEA:17989"/>
        <dbReference type="Rhea" id="RHEA-COMP:9863"/>
        <dbReference type="Rhea" id="RHEA-COMP:11604"/>
        <dbReference type="ChEBI" id="CHEBI:15378"/>
        <dbReference type="ChEBI" id="CHEBI:29999"/>
        <dbReference type="ChEBI" id="CHEBI:30616"/>
        <dbReference type="ChEBI" id="CHEBI:83421"/>
        <dbReference type="ChEBI" id="CHEBI:456216"/>
        <dbReference type="EC" id="2.7.11.1"/>
    </reaction>
</comment>
<dbReference type="Pfam" id="PF00069">
    <property type="entry name" value="Pkinase"/>
    <property type="match status" value="1"/>
</dbReference>
<evidence type="ECO:0000256" key="8">
    <source>
        <dbReference type="ARBA" id="ARBA00048679"/>
    </source>
</evidence>
<evidence type="ECO:0000256" key="6">
    <source>
        <dbReference type="ARBA" id="ARBA00022840"/>
    </source>
</evidence>
<keyword evidence="2" id="KW-0723">Serine/threonine-protein kinase</keyword>
<keyword evidence="12" id="KW-1185">Reference proteome</keyword>
<dbReference type="PANTHER" id="PTHR22967">
    <property type="entry name" value="SERINE/THREONINE PROTEIN KINASE"/>
    <property type="match status" value="1"/>
</dbReference>
<dbReference type="EMBL" id="JAKROA010000005">
    <property type="protein sequence ID" value="KAL5106757.1"/>
    <property type="molecule type" value="Genomic_DNA"/>
</dbReference>
<dbReference type="PROSITE" id="PS50011">
    <property type="entry name" value="PROTEIN_KINASE_DOM"/>
    <property type="match status" value="1"/>
</dbReference>
<comment type="caution">
    <text evidence="11">The sequence shown here is derived from an EMBL/GenBank/DDBJ whole genome shotgun (WGS) entry which is preliminary data.</text>
</comment>
<evidence type="ECO:0000256" key="4">
    <source>
        <dbReference type="ARBA" id="ARBA00022741"/>
    </source>
</evidence>
<evidence type="ECO:0000256" key="9">
    <source>
        <dbReference type="SAM" id="MobiDB-lite"/>
    </source>
</evidence>
<keyword evidence="4" id="KW-0547">Nucleotide-binding</keyword>
<dbReference type="InterPro" id="IPR000719">
    <property type="entry name" value="Prot_kinase_dom"/>
</dbReference>
<evidence type="ECO:0000256" key="2">
    <source>
        <dbReference type="ARBA" id="ARBA00022527"/>
    </source>
</evidence>
<evidence type="ECO:0000313" key="11">
    <source>
        <dbReference type="EMBL" id="KAL5106757.1"/>
    </source>
</evidence>
<reference evidence="11 12" key="1">
    <citation type="journal article" date="2022" name="Front. Cell. Infect. Microbiol.">
        <title>The Genomes of Two Strains of Taenia crassiceps the Animal Model for the Study of Human Cysticercosis.</title>
        <authorList>
            <person name="Bobes R.J."/>
            <person name="Estrada K."/>
            <person name="Rios-Valencia D.G."/>
            <person name="Calderon-Gallegos A."/>
            <person name="de la Torre P."/>
            <person name="Carrero J.C."/>
            <person name="Sanchez-Flores A."/>
            <person name="Laclette J.P."/>
        </authorList>
    </citation>
    <scope>NUCLEOTIDE SEQUENCE [LARGE SCALE GENOMIC DNA]</scope>
    <source>
        <strain evidence="11">WFUcys</strain>
    </source>
</reference>
<dbReference type="InterPro" id="IPR008271">
    <property type="entry name" value="Ser/Thr_kinase_AS"/>
</dbReference>
<feature type="region of interest" description="Disordered" evidence="9">
    <location>
        <begin position="497"/>
        <end position="522"/>
    </location>
</feature>
<name>A0ABR4QB35_9CEST</name>
<dbReference type="SMART" id="SM00220">
    <property type="entry name" value="S_TKc"/>
    <property type="match status" value="1"/>
</dbReference>
<feature type="region of interest" description="Disordered" evidence="9">
    <location>
        <begin position="443"/>
        <end position="466"/>
    </location>
</feature>
<sequence length="615" mass="65801">MLLSTGGAGIRGSFARTVFGAKRQRFEGLMRKILALLSHGDAELGSPHVPVAGSAGGGGGVGSGSSVGLLPGKQVAIDNRRFTVDSVIAEGGFGIVYRVHSPDGRQFALKRTLVNNEVDLANMKREITIVSSLSHKNIIKYVASKVTERESEIYEILLLTTYYPGSVSQVLADRQQKGLRFLEVEVLRILTDVCEAVSRLHHCETPIIHRDLKIENLLIDSRRNVVLCDFGSATSRILHPAKHGTLRCQEEIEKYTTLAYRAPEMVDLYSGVAIGPPVDIWALGCVLYGLCFFTLPFGSGSALAIQTGRYTVPASAASSYSSRLLKLMHYMLTISGVERPDIYQVSFLAFSLLERPNLVQNVNSSRVPDWQSLSLPTTDPVDTSSKSPSLSNPIASPPCTTANSRGESAQALSASTISALTTMEPLVTIPAKTFAVSPSIARRRPRASVNPASTTTTTTAITPVGGGSEALPILAKPPNPPRSSAAFQNSIHSEAMLKSPQQHSSVSVSTEPSPPHRVGHRRGLSEASALLSNASNVRQTHSLGDLQPNPNSTSAKCATLGARIICNVADDIDGDLFGAAFDAIRKHGVTTNRQRNDMEINGTNFGQPSIGSKKT</sequence>
<keyword evidence="3" id="KW-0808">Transferase</keyword>
<dbReference type="InterPro" id="IPR011009">
    <property type="entry name" value="Kinase-like_dom_sf"/>
</dbReference>
<evidence type="ECO:0000256" key="1">
    <source>
        <dbReference type="ARBA" id="ARBA00012513"/>
    </source>
</evidence>
<organism evidence="11 12">
    <name type="scientific">Taenia crassiceps</name>
    <dbReference type="NCBI Taxonomy" id="6207"/>
    <lineage>
        <taxon>Eukaryota</taxon>
        <taxon>Metazoa</taxon>
        <taxon>Spiralia</taxon>
        <taxon>Lophotrochozoa</taxon>
        <taxon>Platyhelminthes</taxon>
        <taxon>Cestoda</taxon>
        <taxon>Eucestoda</taxon>
        <taxon>Cyclophyllidea</taxon>
        <taxon>Taeniidae</taxon>
        <taxon>Taenia</taxon>
    </lineage>
</organism>
<comment type="catalytic activity">
    <reaction evidence="7">
        <text>L-threonyl-[protein] + ATP = O-phospho-L-threonyl-[protein] + ADP + H(+)</text>
        <dbReference type="Rhea" id="RHEA:46608"/>
        <dbReference type="Rhea" id="RHEA-COMP:11060"/>
        <dbReference type="Rhea" id="RHEA-COMP:11605"/>
        <dbReference type="ChEBI" id="CHEBI:15378"/>
        <dbReference type="ChEBI" id="CHEBI:30013"/>
        <dbReference type="ChEBI" id="CHEBI:30616"/>
        <dbReference type="ChEBI" id="CHEBI:61977"/>
        <dbReference type="ChEBI" id="CHEBI:456216"/>
        <dbReference type="EC" id="2.7.11.1"/>
    </reaction>
</comment>
<gene>
    <name evidence="11" type="ORF">TcWFU_004063</name>
</gene>
<dbReference type="Gene3D" id="1.10.510.10">
    <property type="entry name" value="Transferase(Phosphotransferase) domain 1"/>
    <property type="match status" value="1"/>
</dbReference>
<dbReference type="GO" id="GO:0016301">
    <property type="term" value="F:kinase activity"/>
    <property type="evidence" value="ECO:0007669"/>
    <property type="project" value="UniProtKB-KW"/>
</dbReference>
<dbReference type="SUPFAM" id="SSF56112">
    <property type="entry name" value="Protein kinase-like (PK-like)"/>
    <property type="match status" value="1"/>
</dbReference>
<keyword evidence="6" id="KW-0067">ATP-binding</keyword>
<dbReference type="EC" id="2.7.11.1" evidence="1"/>
<evidence type="ECO:0000256" key="5">
    <source>
        <dbReference type="ARBA" id="ARBA00022777"/>
    </source>
</evidence>
<evidence type="ECO:0000256" key="3">
    <source>
        <dbReference type="ARBA" id="ARBA00022679"/>
    </source>
</evidence>
<accession>A0ABR4QB35</accession>
<feature type="region of interest" description="Disordered" evidence="9">
    <location>
        <begin position="369"/>
        <end position="407"/>
    </location>
</feature>
<feature type="domain" description="Protein kinase" evidence="10">
    <location>
        <begin position="82"/>
        <end position="358"/>
    </location>
</feature>
<evidence type="ECO:0000259" key="10">
    <source>
        <dbReference type="PROSITE" id="PS50011"/>
    </source>
</evidence>